<dbReference type="Pfam" id="PF14361">
    <property type="entry name" value="RsbRD_N"/>
    <property type="match status" value="1"/>
</dbReference>
<evidence type="ECO:0008006" key="6">
    <source>
        <dbReference type="Google" id="ProtNLM"/>
    </source>
</evidence>
<accession>A0A7W9PHH9</accession>
<dbReference type="InterPro" id="IPR025736">
    <property type="entry name" value="PucR_C-HTH_dom"/>
</dbReference>
<dbReference type="InterPro" id="IPR025751">
    <property type="entry name" value="RsbRD_N_dom"/>
</dbReference>
<feature type="domain" description="RsbT co-antagonist protein RsbRD N-terminal" evidence="3">
    <location>
        <begin position="18"/>
        <end position="143"/>
    </location>
</feature>
<dbReference type="PANTHER" id="PTHR33744">
    <property type="entry name" value="CARBOHYDRATE DIACID REGULATOR"/>
    <property type="match status" value="1"/>
</dbReference>
<feature type="domain" description="PucR C-terminal helix-turn-helix" evidence="2">
    <location>
        <begin position="315"/>
        <end position="372"/>
    </location>
</feature>
<evidence type="ECO:0000259" key="3">
    <source>
        <dbReference type="Pfam" id="PF14361"/>
    </source>
</evidence>
<dbReference type="EMBL" id="JACHIT010000002">
    <property type="protein sequence ID" value="MBB5916161.1"/>
    <property type="molecule type" value="Genomic_DNA"/>
</dbReference>
<evidence type="ECO:0000259" key="2">
    <source>
        <dbReference type="Pfam" id="PF13556"/>
    </source>
</evidence>
<sequence length="405" mass="43971">MTVIDSVEQLSALSRPSRVAADRPDRPGPDTRPAETVDVVRMCRELAIRAFRGEEVGPAVAQLEDIARRWADRGVSLDRLQQIVQEGFRLGTDRASGLLEPADVAAAMAVMRRQLDVLHTLHIAVTRAYTSRLRAGDPRHAAARQLATALLHGEPAGTLARHCGIEIADRYHVVAVALPADDDSGDAPRIAVDRVEDELARRFGLSALSFLGADGGTLLLPMELVEDERLGDLIGTLSRCAGSSFVAVVLDAAAGDIPGVGRQAHELLETAVQLRATPRLYRLDDVVLPFQLTRPGPGRDALQALLAPLDTRPELLRTLTRHLANDLNRQVTARQLRVHTNTIDYRLKRIAQLTGCDPTTLTGLWHLRSALIVRRFTGGADRSGVVAEAPARSVRRSASNRRVGA</sequence>
<proteinExistence type="predicted"/>
<dbReference type="RefSeq" id="WP_157185729.1">
    <property type="nucleotide sequence ID" value="NZ_JACHIT010000002.1"/>
</dbReference>
<evidence type="ECO:0000313" key="5">
    <source>
        <dbReference type="Proteomes" id="UP000540412"/>
    </source>
</evidence>
<feature type="compositionally biased region" description="Basic and acidic residues" evidence="1">
    <location>
        <begin position="20"/>
        <end position="35"/>
    </location>
</feature>
<name>A0A7W9PHH9_9NOCA</name>
<gene>
    <name evidence="4" type="ORF">BJY24_005073</name>
</gene>
<comment type="caution">
    <text evidence="4">The sequence shown here is derived from an EMBL/GenBank/DDBJ whole genome shotgun (WGS) entry which is preliminary data.</text>
</comment>
<organism evidence="4 5">
    <name type="scientific">Nocardia transvalensis</name>
    <dbReference type="NCBI Taxonomy" id="37333"/>
    <lineage>
        <taxon>Bacteria</taxon>
        <taxon>Bacillati</taxon>
        <taxon>Actinomycetota</taxon>
        <taxon>Actinomycetes</taxon>
        <taxon>Mycobacteriales</taxon>
        <taxon>Nocardiaceae</taxon>
        <taxon>Nocardia</taxon>
    </lineage>
</organism>
<dbReference type="PANTHER" id="PTHR33744:SF7">
    <property type="entry name" value="PUCR FAMILY TRANSCRIPTIONAL REGULATOR"/>
    <property type="match status" value="1"/>
</dbReference>
<dbReference type="InterPro" id="IPR042070">
    <property type="entry name" value="PucR_C-HTH_sf"/>
</dbReference>
<dbReference type="Proteomes" id="UP000540412">
    <property type="component" value="Unassembled WGS sequence"/>
</dbReference>
<dbReference type="Pfam" id="PF13556">
    <property type="entry name" value="HTH_30"/>
    <property type="match status" value="1"/>
</dbReference>
<evidence type="ECO:0000313" key="4">
    <source>
        <dbReference type="EMBL" id="MBB5916161.1"/>
    </source>
</evidence>
<dbReference type="AlphaFoldDB" id="A0A7W9PHH9"/>
<feature type="region of interest" description="Disordered" evidence="1">
    <location>
        <begin position="14"/>
        <end position="35"/>
    </location>
</feature>
<evidence type="ECO:0000256" key="1">
    <source>
        <dbReference type="SAM" id="MobiDB-lite"/>
    </source>
</evidence>
<keyword evidence="5" id="KW-1185">Reference proteome</keyword>
<protein>
    <recommendedName>
        <fullName evidence="6">PucR-like helix-turn-helix protein</fullName>
    </recommendedName>
</protein>
<dbReference type="InterPro" id="IPR051448">
    <property type="entry name" value="CdaR-like_regulators"/>
</dbReference>
<reference evidence="4 5" key="1">
    <citation type="submission" date="2020-08" db="EMBL/GenBank/DDBJ databases">
        <title>Sequencing the genomes of 1000 actinobacteria strains.</title>
        <authorList>
            <person name="Klenk H.-P."/>
        </authorList>
    </citation>
    <scope>NUCLEOTIDE SEQUENCE [LARGE SCALE GENOMIC DNA]</scope>
    <source>
        <strain evidence="4 5">DSM 43582</strain>
    </source>
</reference>
<dbReference type="Gene3D" id="1.10.10.2840">
    <property type="entry name" value="PucR C-terminal helix-turn-helix domain"/>
    <property type="match status" value="1"/>
</dbReference>